<evidence type="ECO:0000256" key="4">
    <source>
        <dbReference type="ARBA" id="ARBA00037918"/>
    </source>
</evidence>
<evidence type="ECO:0000256" key="9">
    <source>
        <dbReference type="PIRSR" id="PIRSR000112-3"/>
    </source>
</evidence>
<reference evidence="11 12" key="1">
    <citation type="submission" date="2012-07" db="EMBL/GenBank/DDBJ databases">
        <authorList>
            <person name="Moroni P."/>
            <person name="Richards V.P."/>
            <person name="Durkin S.A.S."/>
            <person name="Kim M."/>
            <person name="Pavinski Bitar P.D."/>
            <person name="Stanhope M.J."/>
            <person name="Town C.D."/>
            <person name="Zadoks R.N."/>
            <person name="Venter J.C."/>
        </authorList>
    </citation>
    <scope>NUCLEOTIDE SEQUENCE [LARGE SCALE GENOMIC DNA]</scope>
    <source>
        <strain evidence="11 12">MRI Z1-216</strain>
    </source>
</reference>
<feature type="binding site" evidence="8">
    <location>
        <position position="259"/>
    </location>
    <ligand>
        <name>glycerol</name>
        <dbReference type="ChEBI" id="CHEBI:17754"/>
    </ligand>
</feature>
<evidence type="ECO:0000256" key="3">
    <source>
        <dbReference type="ARBA" id="ARBA00023027"/>
    </source>
</evidence>
<feature type="binding site" evidence="8">
    <location>
        <position position="170"/>
    </location>
    <ligand>
        <name>glycerol</name>
        <dbReference type="ChEBI" id="CHEBI:17754"/>
    </ligand>
</feature>
<keyword evidence="3 9" id="KW-0520">NAD</keyword>
<dbReference type="EC" id="1.1.1.6" evidence="5"/>
<dbReference type="EMBL" id="ALSF01000072">
    <property type="protein sequence ID" value="EPU39003.1"/>
    <property type="molecule type" value="Genomic_DNA"/>
</dbReference>
<dbReference type="PANTHER" id="PTHR43616:SF5">
    <property type="entry name" value="GLYCEROL DEHYDROGENASE 1"/>
    <property type="match status" value="1"/>
</dbReference>
<comment type="cofactor">
    <cofactor evidence="8">
        <name>Zn(2+)</name>
        <dbReference type="ChEBI" id="CHEBI:29105"/>
    </cofactor>
    <text evidence="8">Binds 1 zinc ion per subunit.</text>
</comment>
<evidence type="ECO:0000256" key="5">
    <source>
        <dbReference type="ARBA" id="ARBA00039147"/>
    </source>
</evidence>
<dbReference type="GO" id="GO:0008888">
    <property type="term" value="F:glycerol dehydrogenase (NAD+) activity"/>
    <property type="evidence" value="ECO:0007669"/>
    <property type="project" value="UniProtKB-EC"/>
</dbReference>
<feature type="binding site" evidence="9">
    <location>
        <position position="131"/>
    </location>
    <ligand>
        <name>NAD(+)</name>
        <dbReference type="ChEBI" id="CHEBI:57540"/>
    </ligand>
</feature>
<feature type="binding site" evidence="9">
    <location>
        <begin position="116"/>
        <end position="119"/>
    </location>
    <ligand>
        <name>NAD(+)</name>
        <dbReference type="ChEBI" id="CHEBI:57540"/>
    </ligand>
</feature>
<dbReference type="InterPro" id="IPR001670">
    <property type="entry name" value="ADH_Fe/GldA"/>
</dbReference>
<dbReference type="PANTHER" id="PTHR43616">
    <property type="entry name" value="GLYCEROL DEHYDROGENASE"/>
    <property type="match status" value="1"/>
</dbReference>
<dbReference type="Proteomes" id="UP000015176">
    <property type="component" value="Unassembled WGS sequence"/>
</dbReference>
<dbReference type="Gene3D" id="1.20.1090.10">
    <property type="entry name" value="Dehydroquinate synthase-like - alpha domain"/>
    <property type="match status" value="1"/>
</dbReference>
<dbReference type="PIRSF" id="PIRSF000112">
    <property type="entry name" value="Glycerol_dehydrogenase"/>
    <property type="match status" value="1"/>
</dbReference>
<keyword evidence="8" id="KW-0862">Zinc</keyword>
<dbReference type="GO" id="GO:0046872">
    <property type="term" value="F:metal ion binding"/>
    <property type="evidence" value="ECO:0007669"/>
    <property type="project" value="UniProtKB-KW"/>
</dbReference>
<keyword evidence="1 8" id="KW-0479">Metal-binding</keyword>
<feature type="binding site" evidence="9">
    <location>
        <begin position="94"/>
        <end position="98"/>
    </location>
    <ligand>
        <name>NAD(+)</name>
        <dbReference type="ChEBI" id="CHEBI:57540"/>
    </ligand>
</feature>
<keyword evidence="2" id="KW-0560">Oxidoreductase</keyword>
<evidence type="ECO:0000256" key="2">
    <source>
        <dbReference type="ARBA" id="ARBA00023002"/>
    </source>
</evidence>
<evidence type="ECO:0000256" key="8">
    <source>
        <dbReference type="PIRSR" id="PIRSR000112-1"/>
    </source>
</evidence>
<feature type="binding site" evidence="9">
    <location>
        <position position="125"/>
    </location>
    <ligand>
        <name>NAD(+)</name>
        <dbReference type="ChEBI" id="CHEBI:57540"/>
    </ligand>
</feature>
<sequence length="361" mass="39134">MTTNVMANYSYGEDCFKEIPSVLATYRIQSIAFVGGKRALDSSEAEVRSILEEANIKVTGSFVYGTDSTQSNIDKLVANPQVQAADAILGFGGGKALDTAKMVAKELGKNSFTIPTICSNCSAGTAIAVVYNDDHSFLRYGYPESPLHIFINTRIIAQAPSKYFWAGIGDGISKAPEVERATLEAKTNKLPHTAVLGQAVALSSKEAFYQFGEQGLKDVEANLASRAVEEIALDILISTGYASNLVNQPDFYYNSCHAHAFYYGTTAIQRQGEFLHGVVVAFGVLVLHAYFNELEELEKVARFNKSLGLPTTLADVSLSEKDIPKIVEIAMTTNEYKNTPFDPKMFAQAILAADAFGQTLA</sequence>
<name>A0AAD2WVB8_STRAG</name>
<dbReference type="Pfam" id="PF00465">
    <property type="entry name" value="Fe-ADH"/>
    <property type="match status" value="1"/>
</dbReference>
<dbReference type="GeneID" id="66886786"/>
<accession>A0AAD2WVB8</accession>
<evidence type="ECO:0000256" key="1">
    <source>
        <dbReference type="ARBA" id="ARBA00022723"/>
    </source>
</evidence>
<comment type="caution">
    <text evidence="11">The sequence shown here is derived from an EMBL/GenBank/DDBJ whole genome shotgun (WGS) entry which is preliminary data.</text>
</comment>
<feature type="domain" description="Alcohol dehydrogenase iron-type/glycerol dehydrogenase GldA" evidence="10">
    <location>
        <begin position="8"/>
        <end position="135"/>
    </location>
</feature>
<evidence type="ECO:0000256" key="6">
    <source>
        <dbReference type="ARBA" id="ARBA00040132"/>
    </source>
</evidence>
<organism evidence="11 12">
    <name type="scientific">Streptococcus agalactiae MRI Z1-216</name>
    <dbReference type="NCBI Taxonomy" id="1154879"/>
    <lineage>
        <taxon>Bacteria</taxon>
        <taxon>Bacillati</taxon>
        <taxon>Bacillota</taxon>
        <taxon>Bacilli</taxon>
        <taxon>Lactobacillales</taxon>
        <taxon>Streptococcaceae</taxon>
        <taxon>Streptococcus</taxon>
    </lineage>
</organism>
<comment type="pathway">
    <text evidence="4">Polyol metabolism; glycerol fermentation; glycerone phosphate from glycerol (oxidative route): step 1/2.</text>
</comment>
<evidence type="ECO:0000256" key="7">
    <source>
        <dbReference type="ARBA" id="ARBA00049006"/>
    </source>
</evidence>
<comment type="catalytic activity">
    <reaction evidence="7">
        <text>glycerol + NAD(+) = dihydroxyacetone + NADH + H(+)</text>
        <dbReference type="Rhea" id="RHEA:13769"/>
        <dbReference type="ChEBI" id="CHEBI:15378"/>
        <dbReference type="ChEBI" id="CHEBI:16016"/>
        <dbReference type="ChEBI" id="CHEBI:17754"/>
        <dbReference type="ChEBI" id="CHEBI:57540"/>
        <dbReference type="ChEBI" id="CHEBI:57945"/>
        <dbReference type="EC" id="1.1.1.6"/>
    </reaction>
</comment>
<dbReference type="InterPro" id="IPR016205">
    <property type="entry name" value="Glycerol_DH"/>
</dbReference>
<feature type="binding site" evidence="8">
    <location>
        <position position="276"/>
    </location>
    <ligand>
        <name>glycerol</name>
        <dbReference type="ChEBI" id="CHEBI:17754"/>
    </ligand>
</feature>
<dbReference type="RefSeq" id="WP_000210838.1">
    <property type="nucleotide sequence ID" value="NZ_ALSF01000072.1"/>
</dbReference>
<dbReference type="SUPFAM" id="SSF56796">
    <property type="entry name" value="Dehydroquinate synthase-like"/>
    <property type="match status" value="1"/>
</dbReference>
<protein>
    <recommendedName>
        <fullName evidence="6">Glycerol dehydrogenase</fullName>
        <ecNumber evidence="5">1.1.1.6</ecNumber>
    </recommendedName>
</protein>
<dbReference type="CDD" id="cd08171">
    <property type="entry name" value="GlyDH-like"/>
    <property type="match status" value="1"/>
</dbReference>
<evidence type="ECO:0000259" key="10">
    <source>
        <dbReference type="Pfam" id="PF00465"/>
    </source>
</evidence>
<proteinExistence type="predicted"/>
<dbReference type="Gene3D" id="3.40.50.1970">
    <property type="match status" value="1"/>
</dbReference>
<evidence type="ECO:0000313" key="12">
    <source>
        <dbReference type="Proteomes" id="UP000015176"/>
    </source>
</evidence>
<gene>
    <name evidence="11" type="ORF">SAG0164_04125</name>
</gene>
<evidence type="ECO:0000313" key="11">
    <source>
        <dbReference type="EMBL" id="EPU39003.1"/>
    </source>
</evidence>
<dbReference type="AlphaFoldDB" id="A0AAD2WVB8"/>